<dbReference type="InterPro" id="IPR018170">
    <property type="entry name" value="Aldo/ket_reductase_CS"/>
</dbReference>
<dbReference type="PIRSF" id="PIRSF000097">
    <property type="entry name" value="AKR"/>
    <property type="match status" value="1"/>
</dbReference>
<organism evidence="6 7">
    <name type="scientific">Corynebacterium guangdongense</name>
    <dbReference type="NCBI Taxonomy" id="1783348"/>
    <lineage>
        <taxon>Bacteria</taxon>
        <taxon>Bacillati</taxon>
        <taxon>Actinomycetota</taxon>
        <taxon>Actinomycetes</taxon>
        <taxon>Mycobacteriales</taxon>
        <taxon>Corynebacteriaceae</taxon>
        <taxon>Corynebacterium</taxon>
    </lineage>
</organism>
<comment type="similarity">
    <text evidence="1">Belongs to the aldo/keto reductase family.</text>
</comment>
<dbReference type="RefSeq" id="WP_290197788.1">
    <property type="nucleotide sequence ID" value="NZ_CP047654.1"/>
</dbReference>
<proteinExistence type="inferred from homology"/>
<evidence type="ECO:0000313" key="7">
    <source>
        <dbReference type="Proteomes" id="UP001180840"/>
    </source>
</evidence>
<gene>
    <name evidence="6" type="ORF">J2S39_000469</name>
</gene>
<sequence length="288" mass="32111">MTAREVPSVTLNDGREMPLIGFGTYKIVGADAERAVREAIDAGYRHFDTASLYQNEEELGKALRAAISAGDVTREELFVTTKVWQDGQGAVRLPQAFHASLRRLGLDFVDCYLIHWPWPQGGLYNETFEAMARIQGFGHIQNIGVANFNERLLTDLIETTGIVPVLNQVECHVGFTQQPLRELHKKHGVVTEAWAPLGRGRPLTDPDLKAIAARREKSEAQVALRFLHQLGISVVPKTSSAARMEENMGMLDFRLNRDDMEVLLSKDGADGYGRYSNDPEEFPGEIGY</sequence>
<dbReference type="EMBL" id="JAVDXZ010000001">
    <property type="protein sequence ID" value="MDR7328793.1"/>
    <property type="molecule type" value="Genomic_DNA"/>
</dbReference>
<feature type="region of interest" description="Disordered" evidence="4">
    <location>
        <begin position="269"/>
        <end position="288"/>
    </location>
</feature>
<dbReference type="InterPro" id="IPR023210">
    <property type="entry name" value="NADP_OxRdtase_dom"/>
</dbReference>
<dbReference type="Proteomes" id="UP001180840">
    <property type="component" value="Unassembled WGS sequence"/>
</dbReference>
<evidence type="ECO:0000256" key="4">
    <source>
        <dbReference type="SAM" id="MobiDB-lite"/>
    </source>
</evidence>
<evidence type="ECO:0000259" key="5">
    <source>
        <dbReference type="Pfam" id="PF00248"/>
    </source>
</evidence>
<keyword evidence="3 6" id="KW-0560">Oxidoreductase</keyword>
<evidence type="ECO:0000256" key="3">
    <source>
        <dbReference type="ARBA" id="ARBA00023002"/>
    </source>
</evidence>
<name>A0ABU1ZV33_9CORY</name>
<keyword evidence="2" id="KW-0521">NADP</keyword>
<accession>A0ABU1ZV33</accession>
<reference evidence="6" key="1">
    <citation type="submission" date="2023-07" db="EMBL/GenBank/DDBJ databases">
        <title>Sequencing the genomes of 1000 actinobacteria strains.</title>
        <authorList>
            <person name="Klenk H.-P."/>
        </authorList>
    </citation>
    <scope>NUCLEOTIDE SEQUENCE</scope>
    <source>
        <strain evidence="6">DSM 107476</strain>
    </source>
</reference>
<protein>
    <submittedName>
        <fullName evidence="6">2,5-diketo-D-gluconate reductase A</fullName>
        <ecNumber evidence="6">1.1.1.346</ecNumber>
    </submittedName>
</protein>
<evidence type="ECO:0000256" key="2">
    <source>
        <dbReference type="ARBA" id="ARBA00022857"/>
    </source>
</evidence>
<dbReference type="InterPro" id="IPR036812">
    <property type="entry name" value="NAD(P)_OxRdtase_dom_sf"/>
</dbReference>
<dbReference type="CDD" id="cd19071">
    <property type="entry name" value="AKR_AKR1-5-like"/>
    <property type="match status" value="1"/>
</dbReference>
<dbReference type="Gene3D" id="3.20.20.100">
    <property type="entry name" value="NADP-dependent oxidoreductase domain"/>
    <property type="match status" value="1"/>
</dbReference>
<dbReference type="InterPro" id="IPR020471">
    <property type="entry name" value="AKR"/>
</dbReference>
<dbReference type="PROSITE" id="PS00063">
    <property type="entry name" value="ALDOKETO_REDUCTASE_3"/>
    <property type="match status" value="1"/>
</dbReference>
<dbReference type="SUPFAM" id="SSF51430">
    <property type="entry name" value="NAD(P)-linked oxidoreductase"/>
    <property type="match status" value="1"/>
</dbReference>
<dbReference type="EC" id="1.1.1.346" evidence="6"/>
<evidence type="ECO:0000256" key="1">
    <source>
        <dbReference type="ARBA" id="ARBA00007905"/>
    </source>
</evidence>
<dbReference type="PROSITE" id="PS00798">
    <property type="entry name" value="ALDOKETO_REDUCTASE_1"/>
    <property type="match status" value="1"/>
</dbReference>
<keyword evidence="7" id="KW-1185">Reference proteome</keyword>
<dbReference type="PANTHER" id="PTHR43827:SF3">
    <property type="entry name" value="NADP-DEPENDENT OXIDOREDUCTASE DOMAIN-CONTAINING PROTEIN"/>
    <property type="match status" value="1"/>
</dbReference>
<feature type="compositionally biased region" description="Acidic residues" evidence="4">
    <location>
        <begin position="278"/>
        <end position="288"/>
    </location>
</feature>
<feature type="domain" description="NADP-dependent oxidoreductase" evidence="5">
    <location>
        <begin position="20"/>
        <end position="262"/>
    </location>
</feature>
<dbReference type="GO" id="GO:0016491">
    <property type="term" value="F:oxidoreductase activity"/>
    <property type="evidence" value="ECO:0007669"/>
    <property type="project" value="UniProtKB-KW"/>
</dbReference>
<comment type="caution">
    <text evidence="6">The sequence shown here is derived from an EMBL/GenBank/DDBJ whole genome shotgun (WGS) entry which is preliminary data.</text>
</comment>
<dbReference type="PANTHER" id="PTHR43827">
    <property type="entry name" value="2,5-DIKETO-D-GLUCONIC ACID REDUCTASE"/>
    <property type="match status" value="1"/>
</dbReference>
<dbReference type="Pfam" id="PF00248">
    <property type="entry name" value="Aldo_ket_red"/>
    <property type="match status" value="1"/>
</dbReference>
<dbReference type="PRINTS" id="PR00069">
    <property type="entry name" value="ALDKETRDTASE"/>
</dbReference>
<evidence type="ECO:0000313" key="6">
    <source>
        <dbReference type="EMBL" id="MDR7328793.1"/>
    </source>
</evidence>